<keyword evidence="5" id="KW-0680">Restriction system</keyword>
<comment type="caution">
    <text evidence="7">The sequence shown here is derived from an EMBL/GenBank/DDBJ whole genome shotgun (WGS) entry which is preliminary data.</text>
</comment>
<dbReference type="GO" id="GO:0009307">
    <property type="term" value="P:DNA restriction-modification system"/>
    <property type="evidence" value="ECO:0007669"/>
    <property type="project" value="UniProtKB-KW"/>
</dbReference>
<keyword evidence="8" id="KW-1185">Reference proteome</keyword>
<dbReference type="InterPro" id="IPR050390">
    <property type="entry name" value="C5-Methyltransferase"/>
</dbReference>
<evidence type="ECO:0000256" key="4">
    <source>
        <dbReference type="ARBA" id="ARBA00022691"/>
    </source>
</evidence>
<dbReference type="SUPFAM" id="SSF53335">
    <property type="entry name" value="S-adenosyl-L-methionine-dependent methyltransferases"/>
    <property type="match status" value="1"/>
</dbReference>
<dbReference type="RefSeq" id="WP_188763804.1">
    <property type="nucleotide sequence ID" value="NZ_BMKK01000001.1"/>
</dbReference>
<protein>
    <recommendedName>
        <fullName evidence="1">DNA (cytosine-5-)-methyltransferase</fullName>
        <ecNumber evidence="1">2.1.1.37</ecNumber>
    </recommendedName>
</protein>
<dbReference type="EC" id="2.1.1.37" evidence="1"/>
<dbReference type="EMBL" id="BMKK01000001">
    <property type="protein sequence ID" value="GGD41920.1"/>
    <property type="molecule type" value="Genomic_DNA"/>
</dbReference>
<reference evidence="7" key="1">
    <citation type="journal article" date="2014" name="Int. J. Syst. Evol. Microbiol.">
        <title>Complete genome sequence of Corynebacterium casei LMG S-19264T (=DSM 44701T), isolated from a smear-ripened cheese.</title>
        <authorList>
            <consortium name="US DOE Joint Genome Institute (JGI-PGF)"/>
            <person name="Walter F."/>
            <person name="Albersmeier A."/>
            <person name="Kalinowski J."/>
            <person name="Ruckert C."/>
        </authorList>
    </citation>
    <scope>NUCLEOTIDE SEQUENCE</scope>
    <source>
        <strain evidence="7">CGMCC 1.15958</strain>
    </source>
</reference>
<evidence type="ECO:0000313" key="7">
    <source>
        <dbReference type="EMBL" id="GGD41920.1"/>
    </source>
</evidence>
<dbReference type="GO" id="GO:0032259">
    <property type="term" value="P:methylation"/>
    <property type="evidence" value="ECO:0007669"/>
    <property type="project" value="UniProtKB-KW"/>
</dbReference>
<proteinExistence type="predicted"/>
<evidence type="ECO:0000256" key="2">
    <source>
        <dbReference type="ARBA" id="ARBA00022603"/>
    </source>
</evidence>
<keyword evidence="3" id="KW-0808">Transferase</keyword>
<reference evidence="7" key="2">
    <citation type="submission" date="2020-09" db="EMBL/GenBank/DDBJ databases">
        <authorList>
            <person name="Sun Q."/>
            <person name="Zhou Y."/>
        </authorList>
    </citation>
    <scope>NUCLEOTIDE SEQUENCE</scope>
    <source>
        <strain evidence="7">CGMCC 1.15958</strain>
    </source>
</reference>
<comment type="catalytic activity">
    <reaction evidence="6">
        <text>a 2'-deoxycytidine in DNA + S-adenosyl-L-methionine = a 5-methyl-2'-deoxycytidine in DNA + S-adenosyl-L-homocysteine + H(+)</text>
        <dbReference type="Rhea" id="RHEA:13681"/>
        <dbReference type="Rhea" id="RHEA-COMP:11369"/>
        <dbReference type="Rhea" id="RHEA-COMP:11370"/>
        <dbReference type="ChEBI" id="CHEBI:15378"/>
        <dbReference type="ChEBI" id="CHEBI:57856"/>
        <dbReference type="ChEBI" id="CHEBI:59789"/>
        <dbReference type="ChEBI" id="CHEBI:85452"/>
        <dbReference type="ChEBI" id="CHEBI:85454"/>
        <dbReference type="EC" id="2.1.1.37"/>
    </reaction>
</comment>
<keyword evidence="4" id="KW-0949">S-adenosyl-L-methionine</keyword>
<dbReference type="GO" id="GO:0003886">
    <property type="term" value="F:DNA (cytosine-5-)-methyltransferase activity"/>
    <property type="evidence" value="ECO:0007669"/>
    <property type="project" value="UniProtKB-EC"/>
</dbReference>
<evidence type="ECO:0000256" key="3">
    <source>
        <dbReference type="ARBA" id="ARBA00022679"/>
    </source>
</evidence>
<dbReference type="PANTHER" id="PTHR10629">
    <property type="entry name" value="CYTOSINE-SPECIFIC METHYLTRANSFERASE"/>
    <property type="match status" value="1"/>
</dbReference>
<organism evidence="7 8">
    <name type="scientific">Emticicia aquatilis</name>
    <dbReference type="NCBI Taxonomy" id="1537369"/>
    <lineage>
        <taxon>Bacteria</taxon>
        <taxon>Pseudomonadati</taxon>
        <taxon>Bacteroidota</taxon>
        <taxon>Cytophagia</taxon>
        <taxon>Cytophagales</taxon>
        <taxon>Leadbetterellaceae</taxon>
        <taxon>Emticicia</taxon>
    </lineage>
</organism>
<dbReference type="Pfam" id="PF00145">
    <property type="entry name" value="DNA_methylase"/>
    <property type="match status" value="1"/>
</dbReference>
<gene>
    <name evidence="7" type="ORF">GCM10011514_02360</name>
</gene>
<dbReference type="InterPro" id="IPR029063">
    <property type="entry name" value="SAM-dependent_MTases_sf"/>
</dbReference>
<dbReference type="InterPro" id="IPR001525">
    <property type="entry name" value="C5_MeTfrase"/>
</dbReference>
<evidence type="ECO:0000256" key="1">
    <source>
        <dbReference type="ARBA" id="ARBA00011975"/>
    </source>
</evidence>
<name>A0A917DIQ2_9BACT</name>
<evidence type="ECO:0000256" key="6">
    <source>
        <dbReference type="ARBA" id="ARBA00047422"/>
    </source>
</evidence>
<dbReference type="AlphaFoldDB" id="A0A917DIQ2"/>
<dbReference type="InterPro" id="IPR018117">
    <property type="entry name" value="C5_DNA_meth_AS"/>
</dbReference>
<dbReference type="Proteomes" id="UP000609064">
    <property type="component" value="Unassembled WGS sequence"/>
</dbReference>
<dbReference type="Gene3D" id="3.40.50.150">
    <property type="entry name" value="Vaccinia Virus protein VP39"/>
    <property type="match status" value="1"/>
</dbReference>
<dbReference type="PROSITE" id="PS00094">
    <property type="entry name" value="C5_MTASE_1"/>
    <property type="match status" value="1"/>
</dbReference>
<dbReference type="PANTHER" id="PTHR10629:SF52">
    <property type="entry name" value="DNA (CYTOSINE-5)-METHYLTRANSFERASE 1"/>
    <property type="match status" value="1"/>
</dbReference>
<evidence type="ECO:0000313" key="8">
    <source>
        <dbReference type="Proteomes" id="UP000609064"/>
    </source>
</evidence>
<keyword evidence="2" id="KW-0489">Methyltransferase</keyword>
<sequence length="268" mass="30124">MKLILSLFQGIGMLDNGFTENGFCVVAAPEKLLSGDIRNFKGMIGKFDGIIGGSPCQDFSLLNRTPKGNSIEMLWHFCRIVNECKPNWFLLENVLQVPTVAIDGYHVQRFNLSPNDLGFEQSRNRTFQFGSLDGMILNVFDFKKSDTKQRIVLASEGKKQDRRKFDDFCKLQGFNTTPELDSFTRSAKYQAVGNGVHLGVSYVIAKAIWDVATSTNPKTIHNTKVCVCGCGRITTNKKKSATDACRKRLQKNRERALFQYNSIRDGKA</sequence>
<accession>A0A917DIQ2</accession>
<evidence type="ECO:0000256" key="5">
    <source>
        <dbReference type="ARBA" id="ARBA00022747"/>
    </source>
</evidence>